<gene>
    <name evidence="1" type="ORF">BJ095_1291</name>
</gene>
<dbReference type="RefSeq" id="WP_107936898.1">
    <property type="nucleotide sequence ID" value="NZ_CP085009.1"/>
</dbReference>
<dbReference type="Proteomes" id="UP000247416">
    <property type="component" value="Unassembled WGS sequence"/>
</dbReference>
<comment type="caution">
    <text evidence="1">The sequence shown here is derived from an EMBL/GenBank/DDBJ whole genome shotgun (WGS) entry which is preliminary data.</text>
</comment>
<reference evidence="1 2" key="1">
    <citation type="submission" date="2018-06" db="EMBL/GenBank/DDBJ databases">
        <title>Genomic Encyclopedia of Archaeal and Bacterial Type Strains, Phase II (KMG-II): from individual species to whole genera.</title>
        <authorList>
            <person name="Goeker M."/>
        </authorList>
    </citation>
    <scope>NUCLEOTIDE SEQUENCE [LARGE SCALE GENOMIC DNA]</scope>
    <source>
        <strain evidence="1 2">KACC 16626</strain>
    </source>
</reference>
<accession>A0A318TG35</accession>
<evidence type="ECO:0000313" key="1">
    <source>
        <dbReference type="EMBL" id="PYF03666.1"/>
    </source>
</evidence>
<name>A0A318TG35_9BACL</name>
<proteinExistence type="predicted"/>
<dbReference type="EMBL" id="QJTJ01000029">
    <property type="protein sequence ID" value="PYF03666.1"/>
    <property type="molecule type" value="Genomic_DNA"/>
</dbReference>
<sequence>MKTKLISLKNKTTKIFIADEIFWDNVEYMIFHSEYLEIRKKRGLSSNYLHEWFFNNLEEQVILEEEKQSIYNELSCSYRFPKDNDIFLDYLYKEAKKRRLIMKRLNGDNEIVKKSN</sequence>
<dbReference type="OrthoDB" id="2452566at2"/>
<organism evidence="1 2">
    <name type="scientific">Ureibacillus chungkukjangi</name>
    <dbReference type="NCBI Taxonomy" id="1202712"/>
    <lineage>
        <taxon>Bacteria</taxon>
        <taxon>Bacillati</taxon>
        <taxon>Bacillota</taxon>
        <taxon>Bacilli</taxon>
        <taxon>Bacillales</taxon>
        <taxon>Caryophanaceae</taxon>
        <taxon>Ureibacillus</taxon>
    </lineage>
</organism>
<keyword evidence="2" id="KW-1185">Reference proteome</keyword>
<evidence type="ECO:0000313" key="2">
    <source>
        <dbReference type="Proteomes" id="UP000247416"/>
    </source>
</evidence>
<protein>
    <submittedName>
        <fullName evidence="1">Uncharacterized protein</fullName>
    </submittedName>
</protein>
<dbReference type="AlphaFoldDB" id="A0A318TG35"/>